<evidence type="ECO:0008006" key="4">
    <source>
        <dbReference type="Google" id="ProtNLM"/>
    </source>
</evidence>
<evidence type="ECO:0000313" key="3">
    <source>
        <dbReference type="Proteomes" id="UP001499863"/>
    </source>
</evidence>
<reference evidence="2 3" key="1">
    <citation type="journal article" date="2019" name="Int. J. Syst. Evol. Microbiol.">
        <title>The Global Catalogue of Microorganisms (GCM) 10K type strain sequencing project: providing services to taxonomists for standard genome sequencing and annotation.</title>
        <authorList>
            <consortium name="The Broad Institute Genomics Platform"/>
            <consortium name="The Broad Institute Genome Sequencing Center for Infectious Disease"/>
            <person name="Wu L."/>
            <person name="Ma J."/>
        </authorList>
    </citation>
    <scope>NUCLEOTIDE SEQUENCE [LARGE SCALE GENOMIC DNA]</scope>
    <source>
        <strain evidence="2 3">JCM 12393</strain>
    </source>
</reference>
<dbReference type="InterPro" id="IPR014710">
    <property type="entry name" value="RmlC-like_jellyroll"/>
</dbReference>
<protein>
    <recommendedName>
        <fullName evidence="4">Cupin 2 conserved barrel domain-containing protein</fullName>
    </recommendedName>
</protein>
<evidence type="ECO:0000313" key="2">
    <source>
        <dbReference type="EMBL" id="GAA1382516.1"/>
    </source>
</evidence>
<comment type="caution">
    <text evidence="2">The sequence shown here is derived from an EMBL/GenBank/DDBJ whole genome shotgun (WGS) entry which is preliminary data.</text>
</comment>
<proteinExistence type="predicted"/>
<dbReference type="Proteomes" id="UP001499863">
    <property type="component" value="Unassembled WGS sequence"/>
</dbReference>
<dbReference type="SUPFAM" id="SSF51182">
    <property type="entry name" value="RmlC-like cupins"/>
    <property type="match status" value="1"/>
</dbReference>
<dbReference type="InterPro" id="IPR011051">
    <property type="entry name" value="RmlC_Cupin_sf"/>
</dbReference>
<name>A0ABN1XIF3_9ACTN</name>
<evidence type="ECO:0000256" key="1">
    <source>
        <dbReference type="SAM" id="MobiDB-lite"/>
    </source>
</evidence>
<sequence>MGEQPFRTTETGDAPVVRAPDGAVVRPLLVLDGLGSQAVFELAPGEVTRAVSHSTVRELWHVTGGRGRIWRRQAGRESVDALRVGTAVSVPLGTAFQFRADEDSPGPLRIVAVTMPPWPDGSTTEARPERGPWQPTVG</sequence>
<gene>
    <name evidence="2" type="ORF">GCM10009639_01740</name>
</gene>
<dbReference type="Gene3D" id="2.60.120.10">
    <property type="entry name" value="Jelly Rolls"/>
    <property type="match status" value="1"/>
</dbReference>
<dbReference type="EMBL" id="BAAAKJ010000010">
    <property type="protein sequence ID" value="GAA1382516.1"/>
    <property type="molecule type" value="Genomic_DNA"/>
</dbReference>
<dbReference type="RefSeq" id="WP_344323413.1">
    <property type="nucleotide sequence ID" value="NZ_BAAAKJ010000010.1"/>
</dbReference>
<feature type="region of interest" description="Disordered" evidence="1">
    <location>
        <begin position="115"/>
        <end position="138"/>
    </location>
</feature>
<organism evidence="2 3">
    <name type="scientific">Kitasatospora putterlickiae</name>
    <dbReference type="NCBI Taxonomy" id="221725"/>
    <lineage>
        <taxon>Bacteria</taxon>
        <taxon>Bacillati</taxon>
        <taxon>Actinomycetota</taxon>
        <taxon>Actinomycetes</taxon>
        <taxon>Kitasatosporales</taxon>
        <taxon>Streptomycetaceae</taxon>
        <taxon>Kitasatospora</taxon>
    </lineage>
</organism>
<accession>A0ABN1XIF3</accession>
<keyword evidence="3" id="KW-1185">Reference proteome</keyword>